<feature type="transmembrane region" description="Helical" evidence="8">
    <location>
        <begin position="145"/>
        <end position="166"/>
    </location>
</feature>
<evidence type="ECO:0000256" key="6">
    <source>
        <dbReference type="ARBA" id="ARBA00043993"/>
    </source>
</evidence>
<feature type="transmembrane region" description="Helical" evidence="8">
    <location>
        <begin position="470"/>
        <end position="496"/>
    </location>
</feature>
<evidence type="ECO:0000313" key="11">
    <source>
        <dbReference type="Proteomes" id="UP001597058"/>
    </source>
</evidence>
<evidence type="ECO:0000256" key="8">
    <source>
        <dbReference type="SAM" id="Phobius"/>
    </source>
</evidence>
<protein>
    <submittedName>
        <fullName evidence="10">FUSC family protein</fullName>
    </submittedName>
</protein>
<evidence type="ECO:0000256" key="4">
    <source>
        <dbReference type="ARBA" id="ARBA00022989"/>
    </source>
</evidence>
<evidence type="ECO:0000256" key="1">
    <source>
        <dbReference type="ARBA" id="ARBA00004651"/>
    </source>
</evidence>
<keyword evidence="4 8" id="KW-1133">Transmembrane helix</keyword>
<evidence type="ECO:0000256" key="3">
    <source>
        <dbReference type="ARBA" id="ARBA00022692"/>
    </source>
</evidence>
<dbReference type="EMBL" id="JBHTMM010000066">
    <property type="protein sequence ID" value="MFD1311028.1"/>
    <property type="molecule type" value="Genomic_DNA"/>
</dbReference>
<dbReference type="Proteomes" id="UP001597058">
    <property type="component" value="Unassembled WGS sequence"/>
</dbReference>
<feature type="region of interest" description="Disordered" evidence="7">
    <location>
        <begin position="210"/>
        <end position="231"/>
    </location>
</feature>
<keyword evidence="11" id="KW-1185">Reference proteome</keyword>
<keyword evidence="2" id="KW-1003">Cell membrane</keyword>
<feature type="transmembrane region" description="Helical" evidence="8">
    <location>
        <begin position="96"/>
        <end position="114"/>
    </location>
</feature>
<accession>A0ABW3XPC3</accession>
<evidence type="ECO:0000256" key="2">
    <source>
        <dbReference type="ARBA" id="ARBA00022475"/>
    </source>
</evidence>
<comment type="subcellular location">
    <subcellularLocation>
        <location evidence="1">Cell membrane</location>
        <topology evidence="1">Multi-pass membrane protein</topology>
    </subcellularLocation>
</comment>
<feature type="transmembrane region" description="Helical" evidence="8">
    <location>
        <begin position="440"/>
        <end position="464"/>
    </location>
</feature>
<keyword evidence="5 8" id="KW-0472">Membrane</keyword>
<name>A0ABW3XPC3_9ACTN</name>
<comment type="similarity">
    <text evidence="6">Belongs to the YccS/YhfK family.</text>
</comment>
<dbReference type="Pfam" id="PF13515">
    <property type="entry name" value="FUSC_2"/>
    <property type="match status" value="1"/>
</dbReference>
<feature type="transmembrane region" description="Helical" evidence="8">
    <location>
        <begin position="46"/>
        <end position="66"/>
    </location>
</feature>
<feature type="domain" description="Integral membrane bound transporter" evidence="9">
    <location>
        <begin position="402"/>
        <end position="524"/>
    </location>
</feature>
<feature type="transmembrane region" description="Helical" evidence="8">
    <location>
        <begin position="508"/>
        <end position="529"/>
    </location>
</feature>
<feature type="compositionally biased region" description="Basic and acidic residues" evidence="7">
    <location>
        <begin position="218"/>
        <end position="231"/>
    </location>
</feature>
<dbReference type="PANTHER" id="PTHR30509:SF9">
    <property type="entry name" value="MULTIDRUG RESISTANCE PROTEIN MDTO"/>
    <property type="match status" value="1"/>
</dbReference>
<proteinExistence type="inferred from homology"/>
<gene>
    <name evidence="10" type="ORF">ACFQ5X_35040</name>
</gene>
<organism evidence="10 11">
    <name type="scientific">Streptomyces kaempferi</name>
    <dbReference type="NCBI Taxonomy" id="333725"/>
    <lineage>
        <taxon>Bacteria</taxon>
        <taxon>Bacillati</taxon>
        <taxon>Actinomycetota</taxon>
        <taxon>Actinomycetes</taxon>
        <taxon>Kitasatosporales</taxon>
        <taxon>Streptomycetaceae</taxon>
        <taxon>Streptomyces</taxon>
    </lineage>
</organism>
<evidence type="ECO:0000313" key="10">
    <source>
        <dbReference type="EMBL" id="MFD1311028.1"/>
    </source>
</evidence>
<dbReference type="InterPro" id="IPR049453">
    <property type="entry name" value="Memb_transporter_dom"/>
</dbReference>
<evidence type="ECO:0000259" key="9">
    <source>
        <dbReference type="Pfam" id="PF13515"/>
    </source>
</evidence>
<keyword evidence="3 8" id="KW-0812">Transmembrane</keyword>
<feature type="region of interest" description="Disordered" evidence="7">
    <location>
        <begin position="658"/>
        <end position="677"/>
    </location>
</feature>
<evidence type="ECO:0000256" key="5">
    <source>
        <dbReference type="ARBA" id="ARBA00023136"/>
    </source>
</evidence>
<dbReference type="PANTHER" id="PTHR30509">
    <property type="entry name" value="P-HYDROXYBENZOIC ACID EFFLUX PUMP SUBUNIT-RELATED"/>
    <property type="match status" value="1"/>
</dbReference>
<sequence>MGVLRWTEWPRTRDAGLAAARRSARVTVVACAGFYAARYGLGDRTVAIYALFGAVAAGGLSSVPGTPRQRARTLLVVLPLAMALVTLGTWLAVYGWAAALGMLVVGFLVTYSGVGGPKMVGLANGLQLFYILPCFPPYAPSTLGLRLAGLAAGVLLMAAAEVWLWPAPCPGRYEDRLARAGRVAADALHGLAADPPRRSDPASLLEASQALRMSQVPPDERPVSASARDRALSEGAGHMRHLLAQTRQLAESLERGAAPPGPAAQGLLMASAAACEDAARALSGRAPPPTRSWCRAAVRAFESYRVRPREAGTYSATTVRDGAIALDITHTADLVVTAARIALGAPVPAGTASPEVHGAFWYAGRSTAELYYWRVRAHLTPRSVCFQNAVRTAVALSAVRLVVGELSLAHGFWALLTTLTVMRTSAADTRTALRPALRGTLAGAVVAALILHFAVDAPVVYAVMLPPCMFLAFASGSVLGPGWGQAFFTLTVAAAFSQVARSGPELAAARVLDVLAGAFIGAFVGLLAWPHGGTGELRRACARVLDQGTRAVTDVTDTITKGARVTDALPGARLAQRIAEASYAEFAIERHVRRPEGVASDTDFQVIMLVGNRVITMGQILLDNCPPGALAAWPLSAAHLRDAAHRLRLSTLEFSHDLRSGQGRPAPVDGPTDDAPADSTVIRDVCAASAGRDPDPLLYYAVDAAIWLASLQRAIGAARTPRAATGTTTSPWSEGLS</sequence>
<feature type="transmembrane region" description="Helical" evidence="8">
    <location>
        <begin position="73"/>
        <end position="90"/>
    </location>
</feature>
<reference evidence="11" key="1">
    <citation type="journal article" date="2019" name="Int. J. Syst. Evol. Microbiol.">
        <title>The Global Catalogue of Microorganisms (GCM) 10K type strain sequencing project: providing services to taxonomists for standard genome sequencing and annotation.</title>
        <authorList>
            <consortium name="The Broad Institute Genomics Platform"/>
            <consortium name="The Broad Institute Genome Sequencing Center for Infectious Disease"/>
            <person name="Wu L."/>
            <person name="Ma J."/>
        </authorList>
    </citation>
    <scope>NUCLEOTIDE SEQUENCE [LARGE SCALE GENOMIC DNA]</scope>
    <source>
        <strain evidence="11">CGMCC 4.7020</strain>
    </source>
</reference>
<dbReference type="RefSeq" id="WP_329525819.1">
    <property type="nucleotide sequence ID" value="NZ_JBHSKH010000069.1"/>
</dbReference>
<comment type="caution">
    <text evidence="10">The sequence shown here is derived from an EMBL/GenBank/DDBJ whole genome shotgun (WGS) entry which is preliminary data.</text>
</comment>
<evidence type="ECO:0000256" key="7">
    <source>
        <dbReference type="SAM" id="MobiDB-lite"/>
    </source>
</evidence>